<keyword evidence="2" id="KW-1185">Reference proteome</keyword>
<gene>
    <name evidence="1" type="ORF">X975_09348</name>
</gene>
<feature type="non-terminal residue" evidence="1">
    <location>
        <position position="46"/>
    </location>
</feature>
<name>A0A087T000_STEMI</name>
<protein>
    <submittedName>
        <fullName evidence="1">Uncharacterized protein</fullName>
    </submittedName>
</protein>
<sequence>MKESVLCIDDHMKHCFSPTQRQVFNQVVAGARQVLLELCVPGAIQE</sequence>
<proteinExistence type="predicted"/>
<reference evidence="1 2" key="1">
    <citation type="submission" date="2013-11" db="EMBL/GenBank/DDBJ databases">
        <title>Genome sequencing of Stegodyphus mimosarum.</title>
        <authorList>
            <person name="Bechsgaard J."/>
        </authorList>
    </citation>
    <scope>NUCLEOTIDE SEQUENCE [LARGE SCALE GENOMIC DNA]</scope>
</reference>
<dbReference type="EMBL" id="KK112750">
    <property type="protein sequence ID" value="KFM58439.1"/>
    <property type="molecule type" value="Genomic_DNA"/>
</dbReference>
<evidence type="ECO:0000313" key="1">
    <source>
        <dbReference type="EMBL" id="KFM58439.1"/>
    </source>
</evidence>
<organism evidence="1 2">
    <name type="scientific">Stegodyphus mimosarum</name>
    <name type="common">African social velvet spider</name>
    <dbReference type="NCBI Taxonomy" id="407821"/>
    <lineage>
        <taxon>Eukaryota</taxon>
        <taxon>Metazoa</taxon>
        <taxon>Ecdysozoa</taxon>
        <taxon>Arthropoda</taxon>
        <taxon>Chelicerata</taxon>
        <taxon>Arachnida</taxon>
        <taxon>Araneae</taxon>
        <taxon>Araneomorphae</taxon>
        <taxon>Entelegynae</taxon>
        <taxon>Eresoidea</taxon>
        <taxon>Eresidae</taxon>
        <taxon>Stegodyphus</taxon>
    </lineage>
</organism>
<dbReference type="OrthoDB" id="6418170at2759"/>
<evidence type="ECO:0000313" key="2">
    <source>
        <dbReference type="Proteomes" id="UP000054359"/>
    </source>
</evidence>
<accession>A0A087T000</accession>
<dbReference type="Proteomes" id="UP000054359">
    <property type="component" value="Unassembled WGS sequence"/>
</dbReference>
<dbReference type="AlphaFoldDB" id="A0A087T000"/>